<feature type="transmembrane region" description="Helical" evidence="8">
    <location>
        <begin position="198"/>
        <end position="220"/>
    </location>
</feature>
<evidence type="ECO:0000256" key="8">
    <source>
        <dbReference type="SAM" id="Phobius"/>
    </source>
</evidence>
<protein>
    <submittedName>
        <fullName evidence="9">Unannotated protein</fullName>
    </submittedName>
</protein>
<dbReference type="InterPro" id="IPR050297">
    <property type="entry name" value="LipidA_mod_glycosyltrf_83"/>
</dbReference>
<dbReference type="PANTHER" id="PTHR33908:SF3">
    <property type="entry name" value="UNDECAPRENYL PHOSPHATE-ALPHA-4-AMINO-4-DEOXY-L-ARABINOSE ARABINOSYL TRANSFERASE"/>
    <property type="match status" value="1"/>
</dbReference>
<proteinExistence type="predicted"/>
<feature type="transmembrane region" description="Helical" evidence="8">
    <location>
        <begin position="85"/>
        <end position="102"/>
    </location>
</feature>
<evidence type="ECO:0000256" key="7">
    <source>
        <dbReference type="ARBA" id="ARBA00023136"/>
    </source>
</evidence>
<evidence type="ECO:0000256" key="5">
    <source>
        <dbReference type="ARBA" id="ARBA00022692"/>
    </source>
</evidence>
<dbReference type="EMBL" id="CAFBLX010000261">
    <property type="protein sequence ID" value="CAB4910519.1"/>
    <property type="molecule type" value="Genomic_DNA"/>
</dbReference>
<evidence type="ECO:0000256" key="2">
    <source>
        <dbReference type="ARBA" id="ARBA00022475"/>
    </source>
</evidence>
<comment type="subcellular location">
    <subcellularLocation>
        <location evidence="1">Cell membrane</location>
        <topology evidence="1">Multi-pass membrane protein</topology>
    </subcellularLocation>
</comment>
<feature type="transmembrane region" description="Helical" evidence="8">
    <location>
        <begin position="334"/>
        <end position="353"/>
    </location>
</feature>
<evidence type="ECO:0000256" key="3">
    <source>
        <dbReference type="ARBA" id="ARBA00022676"/>
    </source>
</evidence>
<name>A0A6J7H477_9ZZZZ</name>
<keyword evidence="7 8" id="KW-0472">Membrane</keyword>
<evidence type="ECO:0000256" key="6">
    <source>
        <dbReference type="ARBA" id="ARBA00022989"/>
    </source>
</evidence>
<feature type="transmembrane region" description="Helical" evidence="8">
    <location>
        <begin position="12"/>
        <end position="34"/>
    </location>
</feature>
<dbReference type="GO" id="GO:0008610">
    <property type="term" value="P:lipid biosynthetic process"/>
    <property type="evidence" value="ECO:0007669"/>
    <property type="project" value="UniProtKB-ARBA"/>
</dbReference>
<dbReference type="GO" id="GO:0010041">
    <property type="term" value="P:response to iron(III) ion"/>
    <property type="evidence" value="ECO:0007669"/>
    <property type="project" value="TreeGrafter"/>
</dbReference>
<dbReference type="PANTHER" id="PTHR33908">
    <property type="entry name" value="MANNOSYLTRANSFERASE YKCB-RELATED"/>
    <property type="match status" value="1"/>
</dbReference>
<evidence type="ECO:0000256" key="1">
    <source>
        <dbReference type="ARBA" id="ARBA00004651"/>
    </source>
</evidence>
<keyword evidence="3" id="KW-0328">Glycosyltransferase</keyword>
<keyword evidence="5 8" id="KW-0812">Transmembrane</keyword>
<sequence length="506" mass="55573">MTSRGARTPAVFAPIVGVVAFAIGVTAAWVPSFWYDEAATVYSSRRPFPELLDLLRSTDVVHGAYYVAMHLWGSVFGFSELSMRLPSALAVGVAAAGVVVLAQRLSTVRVALLSGVAFALLPRVLWAAVEARSYAATAAVAVWLTVVFVVALHSRSRWWWVLYCAMLTVSIVLFVYLATLVGVHLLIMLARRRLRASFLPWSAAVGTTLAVTAVFLKVVFRQAKQVGWIPPIDGNFPRVVLEYQWFLGAPLFGILVGVILVAALYVSVTKKSDSADWRSGPLPVALPWIVVPMAVMVVYSIVRSPIYLDRYFTFTTPAVALLLGVALDRLSRPRWLSVLLVGALASAALPAYLQQRSSWAKPLQMDFSAANEFASANVVPGDCVLFGRAAWNPSSQRLIEDIDPSSFNGTRSIGLAKDAADWGQLWDDERPLSELAPEFAGCQVIWYFTDRDRSDPETVRLTSNDTWVLPPSNFESSADYSELHSAGFRVVEQHTVHVTQVVRLVR</sequence>
<feature type="transmembrane region" description="Helical" evidence="8">
    <location>
        <begin position="158"/>
        <end position="186"/>
    </location>
</feature>
<dbReference type="GO" id="GO:0005886">
    <property type="term" value="C:plasma membrane"/>
    <property type="evidence" value="ECO:0007669"/>
    <property type="project" value="UniProtKB-SubCell"/>
</dbReference>
<feature type="transmembrane region" description="Helical" evidence="8">
    <location>
        <begin position="245"/>
        <end position="268"/>
    </location>
</feature>
<evidence type="ECO:0000313" key="9">
    <source>
        <dbReference type="EMBL" id="CAB4910519.1"/>
    </source>
</evidence>
<accession>A0A6J7H477</accession>
<dbReference type="AlphaFoldDB" id="A0A6J7H477"/>
<evidence type="ECO:0000256" key="4">
    <source>
        <dbReference type="ARBA" id="ARBA00022679"/>
    </source>
</evidence>
<keyword evidence="4" id="KW-0808">Transferase</keyword>
<dbReference type="GO" id="GO:0016763">
    <property type="term" value="F:pentosyltransferase activity"/>
    <property type="evidence" value="ECO:0007669"/>
    <property type="project" value="TreeGrafter"/>
</dbReference>
<organism evidence="9">
    <name type="scientific">freshwater metagenome</name>
    <dbReference type="NCBI Taxonomy" id="449393"/>
    <lineage>
        <taxon>unclassified sequences</taxon>
        <taxon>metagenomes</taxon>
        <taxon>ecological metagenomes</taxon>
    </lineage>
</organism>
<reference evidence="9" key="1">
    <citation type="submission" date="2020-05" db="EMBL/GenBank/DDBJ databases">
        <authorList>
            <person name="Chiriac C."/>
            <person name="Salcher M."/>
            <person name="Ghai R."/>
            <person name="Kavagutti S V."/>
        </authorList>
    </citation>
    <scope>NUCLEOTIDE SEQUENCE</scope>
</reference>
<gene>
    <name evidence="9" type="ORF">UFOPK3472_03001</name>
</gene>
<feature type="transmembrane region" description="Helical" evidence="8">
    <location>
        <begin position="280"/>
        <end position="302"/>
    </location>
</feature>
<keyword evidence="6 8" id="KW-1133">Transmembrane helix</keyword>
<feature type="transmembrane region" description="Helical" evidence="8">
    <location>
        <begin position="133"/>
        <end position="152"/>
    </location>
</feature>
<feature type="transmembrane region" description="Helical" evidence="8">
    <location>
        <begin position="108"/>
        <end position="126"/>
    </location>
</feature>
<keyword evidence="2" id="KW-1003">Cell membrane</keyword>